<accession>A0ABV2SJV3</accession>
<evidence type="ECO:0000313" key="2">
    <source>
        <dbReference type="Proteomes" id="UP001549366"/>
    </source>
</evidence>
<sequence>MPDPTGAPAYKPYLVALASGPDGHLVAEVPLESDSQGRIKAVKGKSLFNGTPDAWQPVAKYTDHPVSIQSRIVTEYPSHSKTKEPVEFTHREFDSLPKLQDMTALPDNSLAFTVERSHVLIKAPADQPDILDISLDMSTLATKDFDKLQEYNKDYGISLAYDNQTKLLYISFEGRIFVLDVEKARQGASATIKLCPQPGQMPEGFQPLTGPDNTCQYAEANSSIITLALTKDSEGNACLFNSYTADHAKDGPVPVNMSRLTKDGLSVVETGPAPFAVPLQFARTSNNPSDGGLKRDFTYLAIESDPEYPPVMAMHGHHNQPVVVSEPQARHPAIDAKVQALRESDTLNAETMNPMIFNEMVRPTNDSVFHPSMYRLHNVGYVESEFFKSDEFSKTFRPNAYAEVDRVTSRTVVGKAPKLWLGNDYLKVSQGQMMVFPWRYELPDKVYAHPIPANLKGDMINQPEQQWYQVTSLPEVGLSEGTPAYQVTPDRKLIALEDKGYREINPAAPRSQGLHWSAFCIQYK</sequence>
<dbReference type="RefSeq" id="WP_354008146.1">
    <property type="nucleotide sequence ID" value="NZ_JBEWTA010000001.1"/>
</dbReference>
<organism evidence="1 2">
    <name type="scientific">Endozoicomonas lisbonensis</name>
    <dbReference type="NCBI Taxonomy" id="3120522"/>
    <lineage>
        <taxon>Bacteria</taxon>
        <taxon>Pseudomonadati</taxon>
        <taxon>Pseudomonadota</taxon>
        <taxon>Gammaproteobacteria</taxon>
        <taxon>Oceanospirillales</taxon>
        <taxon>Endozoicomonadaceae</taxon>
        <taxon>Endozoicomonas</taxon>
    </lineage>
</organism>
<dbReference type="EMBL" id="JBEWTB010000002">
    <property type="protein sequence ID" value="MET4758035.1"/>
    <property type="molecule type" value="Genomic_DNA"/>
</dbReference>
<proteinExistence type="predicted"/>
<evidence type="ECO:0000313" key="1">
    <source>
        <dbReference type="EMBL" id="MET4758035.1"/>
    </source>
</evidence>
<gene>
    <name evidence="1" type="ORF">V5J35_003227</name>
</gene>
<protein>
    <submittedName>
        <fullName evidence="1">Uncharacterized protein</fullName>
    </submittedName>
</protein>
<name>A0ABV2SJV3_9GAMM</name>
<reference evidence="1 2" key="1">
    <citation type="submission" date="2024-06" db="EMBL/GenBank/DDBJ databases">
        <title>Genomic Encyclopedia of Type Strains, Phase V (KMG-V): Genome sequencing to study the core and pangenomes of soil and plant-associated prokaryotes.</title>
        <authorList>
            <person name="Whitman W."/>
        </authorList>
    </citation>
    <scope>NUCLEOTIDE SEQUENCE [LARGE SCALE GENOMIC DNA]</scope>
    <source>
        <strain evidence="1 2">NE40</strain>
    </source>
</reference>
<dbReference type="Proteomes" id="UP001549366">
    <property type="component" value="Unassembled WGS sequence"/>
</dbReference>
<comment type="caution">
    <text evidence="1">The sequence shown here is derived from an EMBL/GenBank/DDBJ whole genome shotgun (WGS) entry which is preliminary data.</text>
</comment>
<keyword evidence="2" id="KW-1185">Reference proteome</keyword>